<dbReference type="InterPro" id="IPR013783">
    <property type="entry name" value="Ig-like_fold"/>
</dbReference>
<accession>A0ABT7S6V6</accession>
<evidence type="ECO:0000256" key="5">
    <source>
        <dbReference type="ARBA" id="ARBA00015938"/>
    </source>
</evidence>
<feature type="domain" description="Glycosyl hydrolase family 13 catalytic" evidence="15">
    <location>
        <begin position="96"/>
        <end position="441"/>
    </location>
</feature>
<dbReference type="InterPro" id="IPR012768">
    <property type="entry name" value="Trehalose_TreZ"/>
</dbReference>
<evidence type="ECO:0000256" key="2">
    <source>
        <dbReference type="ARBA" id="ARBA00005199"/>
    </source>
</evidence>
<protein>
    <recommendedName>
        <fullName evidence="5 13">Malto-oligosyltrehalose trehalohydrolase</fullName>
        <shortName evidence="14">MTHase</shortName>
        <ecNumber evidence="4 13">3.2.1.141</ecNumber>
    </recommendedName>
    <alternativeName>
        <fullName evidence="11 14">4-alpha-D-((1-&gt;4)-alpha-D-glucano)trehalose trehalohydrolase</fullName>
    </alternativeName>
    <alternativeName>
        <fullName evidence="10 14">Maltooligosyl trehalose trehalohydrolase</fullName>
    </alternativeName>
</protein>
<evidence type="ECO:0000256" key="3">
    <source>
        <dbReference type="ARBA" id="ARBA00008061"/>
    </source>
</evidence>
<dbReference type="PANTHER" id="PTHR43651:SF11">
    <property type="entry name" value="MALTO-OLIGOSYLTREHALOSE TREHALOHYDROLASE"/>
    <property type="match status" value="1"/>
</dbReference>
<sequence>MRVSVWAPRATSVDVLVGQERRPLEAAAGGWWVDAVDSPHGTDYALSVDGGPARPDPRSAWQPAGVHGPSRVFDAEQHQWRSDWAGLDVRGRVFYELHVGTFTSAGTLDAAVEHLDELVSLGVDVVELLPVAPFNGRHGWGYDGVALYAVHEPYGGPAALQRFVDEAHARGLAVCLDVVHNHLGPSGNYLATFGPYFTAAHHTPWGDAVNLDDEGSDEVRRWICDSALRWLRDFRVDALRLDAVHELRDDSERHLLAQLSDEVAALAATAGRPLSLVAETDLNDPSSVAPTSEGGWGMTAQWADDVHHAIHALVTGERHGYYVDFGSPAALRTVMRGAFLHDGRYSTFRGVDWGRPVPPGTDGHRFVVCAQNHDQVGNRGLGDRPSERLPVGLLAVEAALVLLSPFTPLLFMGEEWGARTPWQFFTDHPEPELAAAVREGRAAEFGGHGWTEVYGGDVDVPDPGAASTFEGSVLDRSERDDPERAALLEWYRTLVALRRSVPDLAVGDLAATDLTWHGPDDADGPWSGVLVLHRGRARVVANLSAVAAHVPVDGALDVVAASAAYEPAPDGVTVPPRAVVVLAPPA</sequence>
<dbReference type="EC" id="3.2.1.141" evidence="4 13"/>
<dbReference type="InterPro" id="IPR017853">
    <property type="entry name" value="GH"/>
</dbReference>
<dbReference type="CDD" id="cd02853">
    <property type="entry name" value="E_set_MTHase_like_N"/>
    <property type="match status" value="1"/>
</dbReference>
<dbReference type="Gene3D" id="2.60.40.10">
    <property type="entry name" value="Immunoglobulins"/>
    <property type="match status" value="1"/>
</dbReference>
<evidence type="ECO:0000256" key="13">
    <source>
        <dbReference type="NCBIfam" id="TIGR02402"/>
    </source>
</evidence>
<dbReference type="SUPFAM" id="SSF51445">
    <property type="entry name" value="(Trans)glycosidases"/>
    <property type="match status" value="1"/>
</dbReference>
<evidence type="ECO:0000256" key="1">
    <source>
        <dbReference type="ARBA" id="ARBA00004496"/>
    </source>
</evidence>
<dbReference type="RefSeq" id="WP_289446636.1">
    <property type="nucleotide sequence ID" value="NZ_JAUCGR010000002.1"/>
</dbReference>
<dbReference type="PIRSF" id="PIRSF006337">
    <property type="entry name" value="Trehalose_TreZ"/>
    <property type="match status" value="1"/>
</dbReference>
<dbReference type="Gene3D" id="1.10.10.760">
    <property type="entry name" value="E-set domains of sugar-utilizing enzymes"/>
    <property type="match status" value="1"/>
</dbReference>
<comment type="catalytic activity">
    <reaction evidence="12 14">
        <text>hydrolysis of (1-&gt;4)-alpha-D-glucosidic linkage in 4-alpha-D-[(1-&gt;4)-alpha-D-glucanosyl]n trehalose to yield trehalose and (1-&gt;4)-alpha-D-glucan.</text>
        <dbReference type="EC" id="3.2.1.141"/>
    </reaction>
</comment>
<name>A0ABT7S6V6_9CELL</name>
<evidence type="ECO:0000256" key="10">
    <source>
        <dbReference type="ARBA" id="ARBA00032057"/>
    </source>
</evidence>
<evidence type="ECO:0000256" key="11">
    <source>
        <dbReference type="ARBA" id="ARBA00033284"/>
    </source>
</evidence>
<dbReference type="InterPro" id="IPR014756">
    <property type="entry name" value="Ig_E-set"/>
</dbReference>
<comment type="subcellular location">
    <subcellularLocation>
        <location evidence="1">Cytoplasm</location>
    </subcellularLocation>
</comment>
<evidence type="ECO:0000256" key="7">
    <source>
        <dbReference type="ARBA" id="ARBA00022801"/>
    </source>
</evidence>
<dbReference type="SUPFAM" id="SSF81296">
    <property type="entry name" value="E set domains"/>
    <property type="match status" value="1"/>
</dbReference>
<keyword evidence="9 14" id="KW-0326">Glycosidase</keyword>
<dbReference type="PANTHER" id="PTHR43651">
    <property type="entry name" value="1,4-ALPHA-GLUCAN-BRANCHING ENZYME"/>
    <property type="match status" value="1"/>
</dbReference>
<evidence type="ECO:0000259" key="15">
    <source>
        <dbReference type="SMART" id="SM00642"/>
    </source>
</evidence>
<dbReference type="Pfam" id="PF00128">
    <property type="entry name" value="Alpha-amylase"/>
    <property type="match status" value="1"/>
</dbReference>
<keyword evidence="17" id="KW-1185">Reference proteome</keyword>
<comment type="similarity">
    <text evidence="3 14">Belongs to the glycosyl hydrolase 13 family.</text>
</comment>
<dbReference type="NCBIfam" id="TIGR02402">
    <property type="entry name" value="trehalose_TreZ"/>
    <property type="match status" value="1"/>
</dbReference>
<dbReference type="EMBL" id="JAUCGR010000002">
    <property type="protein sequence ID" value="MDM7831336.1"/>
    <property type="molecule type" value="Genomic_DNA"/>
</dbReference>
<proteinExistence type="inferred from homology"/>
<evidence type="ECO:0000256" key="8">
    <source>
        <dbReference type="ARBA" id="ARBA00023277"/>
    </source>
</evidence>
<evidence type="ECO:0000256" key="9">
    <source>
        <dbReference type="ARBA" id="ARBA00023295"/>
    </source>
</evidence>
<dbReference type="InterPro" id="IPR006047">
    <property type="entry name" value="GH13_cat_dom"/>
</dbReference>
<evidence type="ECO:0000256" key="14">
    <source>
        <dbReference type="PIRNR" id="PIRNR006337"/>
    </source>
</evidence>
<dbReference type="CDD" id="cd11325">
    <property type="entry name" value="AmyAc_GTHase"/>
    <property type="match status" value="1"/>
</dbReference>
<keyword evidence="6" id="KW-0963">Cytoplasm</keyword>
<evidence type="ECO:0000313" key="16">
    <source>
        <dbReference type="EMBL" id="MDM7831336.1"/>
    </source>
</evidence>
<organism evidence="16 17">
    <name type="scientific">Cellulomonas edaphi</name>
    <dbReference type="NCBI Taxonomy" id="3053468"/>
    <lineage>
        <taxon>Bacteria</taxon>
        <taxon>Bacillati</taxon>
        <taxon>Actinomycetota</taxon>
        <taxon>Actinomycetes</taxon>
        <taxon>Micrococcales</taxon>
        <taxon>Cellulomonadaceae</taxon>
        <taxon>Cellulomonas</taxon>
    </lineage>
</organism>
<keyword evidence="8" id="KW-0119">Carbohydrate metabolism</keyword>
<gene>
    <name evidence="16" type="primary">treZ</name>
    <name evidence="16" type="ORF">QRT05_08330</name>
</gene>
<keyword evidence="7 14" id="KW-0378">Hydrolase</keyword>
<evidence type="ECO:0000256" key="12">
    <source>
        <dbReference type="ARBA" id="ARBA00034013"/>
    </source>
</evidence>
<evidence type="ECO:0000256" key="4">
    <source>
        <dbReference type="ARBA" id="ARBA00012268"/>
    </source>
</evidence>
<dbReference type="SMART" id="SM00642">
    <property type="entry name" value="Aamy"/>
    <property type="match status" value="1"/>
</dbReference>
<evidence type="ECO:0000313" key="17">
    <source>
        <dbReference type="Proteomes" id="UP001321453"/>
    </source>
</evidence>
<reference evidence="16 17" key="1">
    <citation type="submission" date="2023-06" db="EMBL/GenBank/DDBJ databases">
        <title>Cellulomonas sp. MW9 Whole genome sequence.</title>
        <authorList>
            <person name="Park S."/>
        </authorList>
    </citation>
    <scope>NUCLEOTIDE SEQUENCE [LARGE SCALE GENOMIC DNA]</scope>
    <source>
        <strain evidence="16 17">MW9</strain>
    </source>
</reference>
<evidence type="ECO:0000256" key="6">
    <source>
        <dbReference type="ARBA" id="ARBA00022490"/>
    </source>
</evidence>
<dbReference type="Gene3D" id="3.20.20.80">
    <property type="entry name" value="Glycosidases"/>
    <property type="match status" value="1"/>
</dbReference>
<dbReference type="InterPro" id="IPR044901">
    <property type="entry name" value="Trehalose_TreZ_E-set_sf"/>
</dbReference>
<dbReference type="Proteomes" id="UP001321453">
    <property type="component" value="Unassembled WGS sequence"/>
</dbReference>
<comment type="pathway">
    <text evidence="2 14">Glycan biosynthesis; trehalose biosynthesis.</text>
</comment>
<comment type="caution">
    <text evidence="16">The sequence shown here is derived from an EMBL/GenBank/DDBJ whole genome shotgun (WGS) entry which is preliminary data.</text>
</comment>